<dbReference type="STRING" id="673.AL542_08960"/>
<sequence>MQKELQNLDSVVSQINDIRQQVASINTLPIASNPMNQGAAENVSFSDVISSTIRSVDNMGKEASAQMHAVDTGQSDDLVGAMIASQKASLSFSAMVQVRNSLMTAYNDVMKMPV</sequence>
<keyword evidence="6" id="KW-0969">Cilium</keyword>
<protein>
    <recommendedName>
        <fullName evidence="3 5">Flagellar hook-basal body complex protein FliE</fullName>
    </recommendedName>
</protein>
<dbReference type="GO" id="GO:0071973">
    <property type="term" value="P:bacterial-type flagellum-dependent cell motility"/>
    <property type="evidence" value="ECO:0007669"/>
    <property type="project" value="InterPro"/>
</dbReference>
<comment type="similarity">
    <text evidence="2 5">Belongs to the FliE family.</text>
</comment>
<dbReference type="GO" id="GO:0005198">
    <property type="term" value="F:structural molecule activity"/>
    <property type="evidence" value="ECO:0007669"/>
    <property type="project" value="UniProtKB-UniRule"/>
</dbReference>
<evidence type="ECO:0000256" key="1">
    <source>
        <dbReference type="ARBA" id="ARBA00004117"/>
    </source>
</evidence>
<comment type="subcellular location">
    <subcellularLocation>
        <location evidence="1 5">Bacterial flagellum basal body</location>
    </subcellularLocation>
</comment>
<evidence type="ECO:0000256" key="4">
    <source>
        <dbReference type="ARBA" id="ARBA00023143"/>
    </source>
</evidence>
<dbReference type="KEGG" id="gho:AL542_08960"/>
<dbReference type="NCBIfam" id="TIGR00205">
    <property type="entry name" value="fliE"/>
    <property type="match status" value="1"/>
</dbReference>
<accession>A0A377HHX9</accession>
<organism evidence="6 7">
    <name type="scientific">Grimontia hollisae</name>
    <name type="common">Vibrio hollisae</name>
    <dbReference type="NCBI Taxonomy" id="673"/>
    <lineage>
        <taxon>Bacteria</taxon>
        <taxon>Pseudomonadati</taxon>
        <taxon>Pseudomonadota</taxon>
        <taxon>Gammaproteobacteria</taxon>
        <taxon>Vibrionales</taxon>
        <taxon>Vibrionaceae</taxon>
        <taxon>Grimontia</taxon>
    </lineage>
</organism>
<evidence type="ECO:0000313" key="7">
    <source>
        <dbReference type="Proteomes" id="UP000254512"/>
    </source>
</evidence>
<evidence type="ECO:0000256" key="3">
    <source>
        <dbReference type="ARBA" id="ARBA00018024"/>
    </source>
</evidence>
<keyword evidence="6" id="KW-0966">Cell projection</keyword>
<dbReference type="PANTHER" id="PTHR34653">
    <property type="match status" value="1"/>
</dbReference>
<dbReference type="RefSeq" id="WP_005501592.1">
    <property type="nucleotide sequence ID" value="NZ_CABMOB010000001.1"/>
</dbReference>
<dbReference type="Proteomes" id="UP000254512">
    <property type="component" value="Unassembled WGS sequence"/>
</dbReference>
<keyword evidence="6" id="KW-0282">Flagellum</keyword>
<keyword evidence="4 5" id="KW-0975">Bacterial flagellum</keyword>
<dbReference type="GO" id="GO:0003774">
    <property type="term" value="F:cytoskeletal motor activity"/>
    <property type="evidence" value="ECO:0007669"/>
    <property type="project" value="InterPro"/>
</dbReference>
<evidence type="ECO:0000256" key="5">
    <source>
        <dbReference type="HAMAP-Rule" id="MF_00724"/>
    </source>
</evidence>
<dbReference type="InterPro" id="IPR001624">
    <property type="entry name" value="FliE"/>
</dbReference>
<reference evidence="6 7" key="1">
    <citation type="submission" date="2018-06" db="EMBL/GenBank/DDBJ databases">
        <authorList>
            <consortium name="Pathogen Informatics"/>
            <person name="Doyle S."/>
        </authorList>
    </citation>
    <scope>NUCLEOTIDE SEQUENCE [LARGE SCALE GENOMIC DNA]</scope>
    <source>
        <strain evidence="6 7">NCTC11645</strain>
    </source>
</reference>
<dbReference type="GO" id="GO:0009425">
    <property type="term" value="C:bacterial-type flagellum basal body"/>
    <property type="evidence" value="ECO:0007669"/>
    <property type="project" value="UniProtKB-SubCell"/>
</dbReference>
<dbReference type="GeneID" id="58896048"/>
<name>A0A377HHX9_GRIHO</name>
<gene>
    <name evidence="5" type="primary">fliE</name>
    <name evidence="6" type="ORF">NCTC11645_00130</name>
</gene>
<dbReference type="EMBL" id="UGHD01000002">
    <property type="protein sequence ID" value="STO55828.1"/>
    <property type="molecule type" value="Genomic_DNA"/>
</dbReference>
<proteinExistence type="inferred from homology"/>
<evidence type="ECO:0000313" key="6">
    <source>
        <dbReference type="EMBL" id="STO55828.1"/>
    </source>
</evidence>
<dbReference type="Pfam" id="PF02049">
    <property type="entry name" value="FliE"/>
    <property type="match status" value="1"/>
</dbReference>
<evidence type="ECO:0000256" key="2">
    <source>
        <dbReference type="ARBA" id="ARBA00009272"/>
    </source>
</evidence>
<dbReference type="PANTHER" id="PTHR34653:SF1">
    <property type="entry name" value="FLAGELLAR HOOK-BASAL BODY COMPLEX PROTEIN FLIE"/>
    <property type="match status" value="1"/>
</dbReference>
<dbReference type="HAMAP" id="MF_00724">
    <property type="entry name" value="FliE"/>
    <property type="match status" value="1"/>
</dbReference>
<dbReference type="PRINTS" id="PR01006">
    <property type="entry name" value="FLGHOOKFLIE"/>
</dbReference>
<dbReference type="AlphaFoldDB" id="A0A377HHX9"/>